<keyword evidence="4" id="KW-0539">Nucleus</keyword>
<name>A0A5K3F805_MESCO</name>
<comment type="subcellular location">
    <subcellularLocation>
        <location evidence="1">Nucleus</location>
    </subcellularLocation>
</comment>
<evidence type="ECO:0000259" key="6">
    <source>
        <dbReference type="PROSITE" id="PS50888"/>
    </source>
</evidence>
<evidence type="ECO:0000256" key="1">
    <source>
        <dbReference type="ARBA" id="ARBA00004123"/>
    </source>
</evidence>
<proteinExistence type="predicted"/>
<dbReference type="PROSITE" id="PS50888">
    <property type="entry name" value="BHLH"/>
    <property type="match status" value="1"/>
</dbReference>
<organism evidence="7">
    <name type="scientific">Mesocestoides corti</name>
    <name type="common">Flatworm</name>
    <dbReference type="NCBI Taxonomy" id="53468"/>
    <lineage>
        <taxon>Eukaryota</taxon>
        <taxon>Metazoa</taxon>
        <taxon>Spiralia</taxon>
        <taxon>Lophotrochozoa</taxon>
        <taxon>Platyhelminthes</taxon>
        <taxon>Cestoda</taxon>
        <taxon>Eucestoda</taxon>
        <taxon>Cyclophyllidea</taxon>
        <taxon>Mesocestoididae</taxon>
        <taxon>Mesocestoides</taxon>
    </lineage>
</organism>
<dbReference type="AlphaFoldDB" id="A0A5K3F805"/>
<dbReference type="Gene3D" id="4.10.280.10">
    <property type="entry name" value="Helix-loop-helix DNA-binding domain"/>
    <property type="match status" value="1"/>
</dbReference>
<dbReference type="GO" id="GO:0005634">
    <property type="term" value="C:nucleus"/>
    <property type="evidence" value="ECO:0007669"/>
    <property type="project" value="UniProtKB-SubCell"/>
</dbReference>
<feature type="compositionally biased region" description="Pro residues" evidence="5">
    <location>
        <begin position="194"/>
        <end position="206"/>
    </location>
</feature>
<dbReference type="WBParaSite" id="MCU_005688-RA">
    <property type="protein sequence ID" value="MCU_005688-RA"/>
    <property type="gene ID" value="MCU_005688"/>
</dbReference>
<evidence type="ECO:0000256" key="4">
    <source>
        <dbReference type="ARBA" id="ARBA00023242"/>
    </source>
</evidence>
<dbReference type="Pfam" id="PF00010">
    <property type="entry name" value="HLH"/>
    <property type="match status" value="1"/>
</dbReference>
<dbReference type="InterPro" id="IPR011598">
    <property type="entry name" value="bHLH_dom"/>
</dbReference>
<feature type="domain" description="BHLH" evidence="6">
    <location>
        <begin position="43"/>
        <end position="98"/>
    </location>
</feature>
<evidence type="ECO:0000313" key="7">
    <source>
        <dbReference type="WBParaSite" id="MCU_005688-RA"/>
    </source>
</evidence>
<evidence type="ECO:0000256" key="5">
    <source>
        <dbReference type="SAM" id="MobiDB-lite"/>
    </source>
</evidence>
<sequence length="206" mass="22744">MTQKQEPVPMRPYCGSHPRQCIDQNPLRGRMRIRNGTDDSSRLRKITKPLMEKKRRERINMALEALKRFVAEPILKEGAQKLEKADILDLTVKYVYSCARRNSTAAATWPSQAPWLSFLAGYAACEANLHSLLVAAAGASRPQAGLSPREMSLLVALDGRKNAAATSFLAALAAPSTSQTTPPAAHLQSEGEPTHPPQPPRVWRPW</sequence>
<dbReference type="GO" id="GO:0046983">
    <property type="term" value="F:protein dimerization activity"/>
    <property type="evidence" value="ECO:0007669"/>
    <property type="project" value="InterPro"/>
</dbReference>
<keyword evidence="3" id="KW-0804">Transcription</keyword>
<feature type="region of interest" description="Disordered" evidence="5">
    <location>
        <begin position="174"/>
        <end position="206"/>
    </location>
</feature>
<dbReference type="SMART" id="SM00353">
    <property type="entry name" value="HLH"/>
    <property type="match status" value="1"/>
</dbReference>
<dbReference type="SUPFAM" id="SSF47459">
    <property type="entry name" value="HLH, helix-loop-helix DNA-binding domain"/>
    <property type="match status" value="1"/>
</dbReference>
<dbReference type="InterPro" id="IPR050370">
    <property type="entry name" value="HES_HEY"/>
</dbReference>
<reference evidence="7" key="1">
    <citation type="submission" date="2019-11" db="UniProtKB">
        <authorList>
            <consortium name="WormBaseParasite"/>
        </authorList>
    </citation>
    <scope>IDENTIFICATION</scope>
</reference>
<protein>
    <submittedName>
        <fullName evidence="7">BHLH domain-containing protein</fullName>
    </submittedName>
</protein>
<dbReference type="PANTHER" id="PTHR10985">
    <property type="entry name" value="BASIC HELIX-LOOP-HELIX TRANSCRIPTION FACTOR, HES-RELATED"/>
    <property type="match status" value="1"/>
</dbReference>
<accession>A0A5K3F805</accession>
<keyword evidence="2" id="KW-0805">Transcription regulation</keyword>
<evidence type="ECO:0000256" key="2">
    <source>
        <dbReference type="ARBA" id="ARBA00023015"/>
    </source>
</evidence>
<dbReference type="InterPro" id="IPR036638">
    <property type="entry name" value="HLH_DNA-bd_sf"/>
</dbReference>
<evidence type="ECO:0000256" key="3">
    <source>
        <dbReference type="ARBA" id="ARBA00023163"/>
    </source>
</evidence>